<evidence type="ECO:0000256" key="2">
    <source>
        <dbReference type="ARBA" id="ARBA00023015"/>
    </source>
</evidence>
<protein>
    <submittedName>
        <fullName evidence="6">LysR family transcriptional regulator</fullName>
    </submittedName>
</protein>
<feature type="domain" description="HTH lysR-type" evidence="5">
    <location>
        <begin position="9"/>
        <end position="66"/>
    </location>
</feature>
<evidence type="ECO:0000313" key="7">
    <source>
        <dbReference type="Proteomes" id="UP000326780"/>
    </source>
</evidence>
<evidence type="ECO:0000256" key="4">
    <source>
        <dbReference type="ARBA" id="ARBA00023163"/>
    </source>
</evidence>
<dbReference type="AlphaFoldDB" id="A0A5Q0M6N3"/>
<dbReference type="GO" id="GO:0006351">
    <property type="term" value="P:DNA-templated transcription"/>
    <property type="evidence" value="ECO:0007669"/>
    <property type="project" value="TreeGrafter"/>
</dbReference>
<dbReference type="InterPro" id="IPR005119">
    <property type="entry name" value="LysR_subst-bd"/>
</dbReference>
<dbReference type="PANTHER" id="PTHR30537">
    <property type="entry name" value="HTH-TYPE TRANSCRIPTIONAL REGULATOR"/>
    <property type="match status" value="1"/>
</dbReference>
<dbReference type="GO" id="GO:0003700">
    <property type="term" value="F:DNA-binding transcription factor activity"/>
    <property type="evidence" value="ECO:0007669"/>
    <property type="project" value="InterPro"/>
</dbReference>
<dbReference type="EMBL" id="CP045644">
    <property type="protein sequence ID" value="QFZ85183.1"/>
    <property type="molecule type" value="Genomic_DNA"/>
</dbReference>
<dbReference type="InterPro" id="IPR036388">
    <property type="entry name" value="WH-like_DNA-bd_sf"/>
</dbReference>
<dbReference type="Gene3D" id="1.10.10.10">
    <property type="entry name" value="Winged helix-like DNA-binding domain superfamily/Winged helix DNA-binding domain"/>
    <property type="match status" value="1"/>
</dbReference>
<dbReference type="FunFam" id="1.10.10.10:FF:000038">
    <property type="entry name" value="Glycine cleavage system transcriptional activator"/>
    <property type="match status" value="1"/>
</dbReference>
<accession>A0A5Q0M6N3</accession>
<dbReference type="PANTHER" id="PTHR30537:SF74">
    <property type="entry name" value="HTH-TYPE TRANSCRIPTIONAL REGULATOR TRPI"/>
    <property type="match status" value="1"/>
</dbReference>
<comment type="similarity">
    <text evidence="1">Belongs to the LysR transcriptional regulatory family.</text>
</comment>
<keyword evidence="4" id="KW-0804">Transcription</keyword>
<dbReference type="PRINTS" id="PR00039">
    <property type="entry name" value="HTHLYSR"/>
</dbReference>
<gene>
    <name evidence="6" type="ORF">GFK26_21685</name>
</gene>
<organism evidence="6 7">
    <name type="scientific">Variovorax paradoxus</name>
    <dbReference type="NCBI Taxonomy" id="34073"/>
    <lineage>
        <taxon>Bacteria</taxon>
        <taxon>Pseudomonadati</taxon>
        <taxon>Pseudomonadota</taxon>
        <taxon>Betaproteobacteria</taxon>
        <taxon>Burkholderiales</taxon>
        <taxon>Comamonadaceae</taxon>
        <taxon>Variovorax</taxon>
    </lineage>
</organism>
<dbReference type="CDD" id="cd08432">
    <property type="entry name" value="PBP2_GcdR_TrpI_HvrB_AmpR_like"/>
    <property type="match status" value="1"/>
</dbReference>
<keyword evidence="2" id="KW-0805">Transcription regulation</keyword>
<dbReference type="SUPFAM" id="SSF53850">
    <property type="entry name" value="Periplasmic binding protein-like II"/>
    <property type="match status" value="1"/>
</dbReference>
<reference evidence="6 7" key="1">
    <citation type="submission" date="2019-10" db="EMBL/GenBank/DDBJ databases">
        <title>Complete genome sequence of Variovorax paradoxus 5C-2.</title>
        <authorList>
            <person name="Gogoleva N.E."/>
            <person name="Balkin A.S."/>
        </authorList>
    </citation>
    <scope>NUCLEOTIDE SEQUENCE [LARGE SCALE GENOMIC DNA]</scope>
    <source>
        <strain evidence="6 7">5C-2</strain>
    </source>
</reference>
<dbReference type="PROSITE" id="PS50931">
    <property type="entry name" value="HTH_LYSR"/>
    <property type="match status" value="1"/>
</dbReference>
<dbReference type="InterPro" id="IPR000847">
    <property type="entry name" value="LysR_HTH_N"/>
</dbReference>
<evidence type="ECO:0000259" key="5">
    <source>
        <dbReference type="PROSITE" id="PS50931"/>
    </source>
</evidence>
<dbReference type="Pfam" id="PF00126">
    <property type="entry name" value="HTH_1"/>
    <property type="match status" value="1"/>
</dbReference>
<evidence type="ECO:0000256" key="1">
    <source>
        <dbReference type="ARBA" id="ARBA00009437"/>
    </source>
</evidence>
<dbReference type="InterPro" id="IPR058163">
    <property type="entry name" value="LysR-type_TF_proteobact-type"/>
</dbReference>
<dbReference type="Proteomes" id="UP000326780">
    <property type="component" value="Chromosome"/>
</dbReference>
<proteinExistence type="inferred from homology"/>
<name>A0A5Q0M6N3_VARPD</name>
<dbReference type="InterPro" id="IPR036390">
    <property type="entry name" value="WH_DNA-bd_sf"/>
</dbReference>
<sequence length="306" mass="34707">MLDMPRALPPLNALLAFEATARHQSFTRAATELNLTQTAVSHRIKELESLLEVQLFTRKQSTTRLTDEGRTYLECIRPALSQIAAATESVSSVHDNRLTIACLVAFSSRCLMPALREFKQLHPHIELRLTPLAPTDRLAQREFDVAIWYGVDDWRDFDAERIAPEELFPVCAPSLLEEGPPLSEIQDLRHYPIVRTVSPIITDDWTMWLHQAGSDIEKFSSEIFCETMLFSMNAIIEGLGIGIARSVLVEEDLANGRLVAPFEFRCFSPAGYHVLSRPERSGLPKVQLFKRWLLSRFESTWKSVAV</sequence>
<evidence type="ECO:0000313" key="6">
    <source>
        <dbReference type="EMBL" id="QFZ85183.1"/>
    </source>
</evidence>
<dbReference type="Gene3D" id="3.40.190.10">
    <property type="entry name" value="Periplasmic binding protein-like II"/>
    <property type="match status" value="2"/>
</dbReference>
<dbReference type="Pfam" id="PF03466">
    <property type="entry name" value="LysR_substrate"/>
    <property type="match status" value="1"/>
</dbReference>
<dbReference type="GO" id="GO:0043565">
    <property type="term" value="F:sequence-specific DNA binding"/>
    <property type="evidence" value="ECO:0007669"/>
    <property type="project" value="TreeGrafter"/>
</dbReference>
<dbReference type="SUPFAM" id="SSF46785">
    <property type="entry name" value="Winged helix' DNA-binding domain"/>
    <property type="match status" value="1"/>
</dbReference>
<evidence type="ECO:0000256" key="3">
    <source>
        <dbReference type="ARBA" id="ARBA00023125"/>
    </source>
</evidence>
<keyword evidence="3" id="KW-0238">DNA-binding</keyword>